<protein>
    <submittedName>
        <fullName evidence="1">Uncharacterized protein</fullName>
    </submittedName>
</protein>
<dbReference type="EMBL" id="CP090040">
    <property type="protein sequence ID" value="UPL02777.1"/>
    <property type="molecule type" value="Genomic_DNA"/>
</dbReference>
<keyword evidence="2" id="KW-1185">Reference proteome</keyword>
<organism evidence="1 2">
    <name type="scientific">Fusarium solani subsp. cucurbitae</name>
    <name type="common">Neocosmosporum cucurbitae</name>
    <dbReference type="NCBI Taxonomy" id="2747967"/>
    <lineage>
        <taxon>Eukaryota</taxon>
        <taxon>Fungi</taxon>
        <taxon>Dikarya</taxon>
        <taxon>Ascomycota</taxon>
        <taxon>Pezizomycotina</taxon>
        <taxon>Sordariomycetes</taxon>
        <taxon>Hypocreomycetidae</taxon>
        <taxon>Hypocreales</taxon>
        <taxon>Nectriaceae</taxon>
        <taxon>Fusarium</taxon>
        <taxon>Fusarium solani species complex</taxon>
    </lineage>
</organism>
<evidence type="ECO:0000313" key="2">
    <source>
        <dbReference type="Proteomes" id="UP000830768"/>
    </source>
</evidence>
<dbReference type="Proteomes" id="UP000830768">
    <property type="component" value="Chromosome 12"/>
</dbReference>
<evidence type="ECO:0000313" key="1">
    <source>
        <dbReference type="EMBL" id="UPL02777.1"/>
    </source>
</evidence>
<reference evidence="1" key="1">
    <citation type="submission" date="2021-11" db="EMBL/GenBank/DDBJ databases">
        <title>Fusarium solani-melongenae Genome sequencing and assembly.</title>
        <authorList>
            <person name="Xie S."/>
            <person name="Huang L."/>
            <person name="Zhang X."/>
        </authorList>
    </citation>
    <scope>NUCLEOTIDE SEQUENCE</scope>
    <source>
        <strain evidence="1">CRI 24-3</strain>
    </source>
</reference>
<name>A0ACD3ZNI8_FUSSC</name>
<gene>
    <name evidence="1" type="ORF">LCI18_013711</name>
</gene>
<proteinExistence type="predicted"/>
<sequence>MARIARTTSRPRNPCTTRAMTLNFAQNDAVDSRPVVYLYDTFHSEAIAYCKQLFRTVGPEDPEYGQWRQRAKYLLIRKSPFTAEDVASCANLRAIGKQGVGIDKIDTKACEARGIKILNTPGVNAGAVAELVLALVMTLAREIPTIYARLHQGEVVPREACSGLILRKKTVGIIGMGNIGEAVARLFHGAFDAHIIAYGRSQPESAWSDIPHTRASTVEEVLRAADVLSVHVPLAFQTRDLITYRELSMMKPTAILINTARGGIVNEDDLARGLRDNLIWAAGLDCHEQDPPIVSTPHIGAATTQTQQETAIAAVQRLYDYVQSLGDSYL</sequence>
<accession>A0ACD3ZNI8</accession>